<evidence type="ECO:0000313" key="2">
    <source>
        <dbReference type="Proteomes" id="UP000054662"/>
    </source>
</evidence>
<dbReference type="STRING" id="45076.Lwor_2587"/>
<evidence type="ECO:0000313" key="1">
    <source>
        <dbReference type="EMBL" id="KTD76021.1"/>
    </source>
</evidence>
<name>A0A0W1A3U0_9GAMM</name>
<dbReference type="AlphaFoldDB" id="A0A0W1A3U0"/>
<dbReference type="Proteomes" id="UP000054662">
    <property type="component" value="Unassembled WGS sequence"/>
</dbReference>
<sequence>MNNDQNEKNICQERWEMGEGLCEKEQVARQMACLFAGVEGPKRAKAHDFENARALPGIFFKNTVLNQSFLPTV</sequence>
<reference evidence="1 2" key="1">
    <citation type="submission" date="2015-11" db="EMBL/GenBank/DDBJ databases">
        <title>Genomic analysis of 38 Legionella species identifies large and diverse effector repertoires.</title>
        <authorList>
            <person name="Burstein D."/>
            <person name="Amaro F."/>
            <person name="Zusman T."/>
            <person name="Lifshitz Z."/>
            <person name="Cohen O."/>
            <person name="Gilbert J.A."/>
            <person name="Pupko T."/>
            <person name="Shuman H.A."/>
            <person name="Segal G."/>
        </authorList>
    </citation>
    <scope>NUCLEOTIDE SEQUENCE [LARGE SCALE GENOMIC DNA]</scope>
    <source>
        <strain evidence="1 2">ATCC 49508</strain>
    </source>
</reference>
<protein>
    <submittedName>
        <fullName evidence="1">Uncharacterized protein</fullName>
    </submittedName>
</protein>
<comment type="caution">
    <text evidence="1">The sequence shown here is derived from an EMBL/GenBank/DDBJ whole genome shotgun (WGS) entry which is preliminary data.</text>
</comment>
<dbReference type="OrthoDB" id="5638709at2"/>
<dbReference type="EMBL" id="LNZC01000031">
    <property type="protein sequence ID" value="KTD76021.1"/>
    <property type="molecule type" value="Genomic_DNA"/>
</dbReference>
<keyword evidence="2" id="KW-1185">Reference proteome</keyword>
<proteinExistence type="predicted"/>
<dbReference type="RefSeq" id="WP_058494325.1">
    <property type="nucleotide sequence ID" value="NZ_CBCRUR010000017.1"/>
</dbReference>
<dbReference type="PATRIC" id="fig|45076.6.peg.2841"/>
<accession>A0A0W1A3U0</accession>
<gene>
    <name evidence="1" type="ORF">Lwor_2587</name>
</gene>
<organism evidence="1 2">
    <name type="scientific">Legionella worsleiensis</name>
    <dbReference type="NCBI Taxonomy" id="45076"/>
    <lineage>
        <taxon>Bacteria</taxon>
        <taxon>Pseudomonadati</taxon>
        <taxon>Pseudomonadota</taxon>
        <taxon>Gammaproteobacteria</taxon>
        <taxon>Legionellales</taxon>
        <taxon>Legionellaceae</taxon>
        <taxon>Legionella</taxon>
    </lineage>
</organism>